<accession>A0ABW4AUB0</accession>
<evidence type="ECO:0000313" key="1">
    <source>
        <dbReference type="EMBL" id="MFD1374204.1"/>
    </source>
</evidence>
<organism evidence="1 2">
    <name type="scientific">Actinoplanes sichuanensis</name>
    <dbReference type="NCBI Taxonomy" id="512349"/>
    <lineage>
        <taxon>Bacteria</taxon>
        <taxon>Bacillati</taxon>
        <taxon>Actinomycetota</taxon>
        <taxon>Actinomycetes</taxon>
        <taxon>Micromonosporales</taxon>
        <taxon>Micromonosporaceae</taxon>
        <taxon>Actinoplanes</taxon>
    </lineage>
</organism>
<proteinExistence type="predicted"/>
<dbReference type="Proteomes" id="UP001597183">
    <property type="component" value="Unassembled WGS sequence"/>
</dbReference>
<sequence>MTTISGLARAGREYRVHAACLSTTPGKVLSVEVRSGKPGASDQVLAAADVPCDGTVAVDSLSNLPAEPLIIDLQGGQADVSSAYALVAPTPALSQR</sequence>
<name>A0ABW4AUB0_9ACTN</name>
<keyword evidence="2" id="KW-1185">Reference proteome</keyword>
<dbReference type="RefSeq" id="WP_317794197.1">
    <property type="nucleotide sequence ID" value="NZ_AP028461.1"/>
</dbReference>
<comment type="caution">
    <text evidence="1">The sequence shown here is derived from an EMBL/GenBank/DDBJ whole genome shotgun (WGS) entry which is preliminary data.</text>
</comment>
<dbReference type="EMBL" id="JBHTMK010000079">
    <property type="protein sequence ID" value="MFD1374204.1"/>
    <property type="molecule type" value="Genomic_DNA"/>
</dbReference>
<reference evidence="2" key="1">
    <citation type="journal article" date="2019" name="Int. J. Syst. Evol. Microbiol.">
        <title>The Global Catalogue of Microorganisms (GCM) 10K type strain sequencing project: providing services to taxonomists for standard genome sequencing and annotation.</title>
        <authorList>
            <consortium name="The Broad Institute Genomics Platform"/>
            <consortium name="The Broad Institute Genome Sequencing Center for Infectious Disease"/>
            <person name="Wu L."/>
            <person name="Ma J."/>
        </authorList>
    </citation>
    <scope>NUCLEOTIDE SEQUENCE [LARGE SCALE GENOMIC DNA]</scope>
    <source>
        <strain evidence="2">CCM 7526</strain>
    </source>
</reference>
<gene>
    <name evidence="1" type="ORF">ACFQ5G_53500</name>
</gene>
<evidence type="ECO:0000313" key="2">
    <source>
        <dbReference type="Proteomes" id="UP001597183"/>
    </source>
</evidence>
<protein>
    <submittedName>
        <fullName evidence="1">Uncharacterized protein</fullName>
    </submittedName>
</protein>